<dbReference type="EMBL" id="WMQV01000015">
    <property type="protein sequence ID" value="MTL94437.1"/>
    <property type="molecule type" value="Genomic_DNA"/>
</dbReference>
<name>A0A6I3NFH3_9FIRM</name>
<dbReference type="PANTHER" id="PTHR14911:SF13">
    <property type="entry name" value="TRNA (GUANINE(6)-N2)-METHYLTRANSFERASE THUMP3"/>
    <property type="match status" value="1"/>
</dbReference>
<evidence type="ECO:0000259" key="1">
    <source>
        <dbReference type="Pfam" id="PF01170"/>
    </source>
</evidence>
<reference evidence="2" key="1">
    <citation type="journal article" date="2019" name="Nat. Med.">
        <title>A library of human gut bacterial isolates paired with longitudinal multiomics data enables mechanistic microbiome research.</title>
        <authorList>
            <person name="Poyet M."/>
            <person name="Groussin M."/>
            <person name="Gibbons S.M."/>
            <person name="Avila-Pacheco J."/>
            <person name="Jiang X."/>
            <person name="Kearney S.M."/>
            <person name="Perrotta A.R."/>
            <person name="Berdy B."/>
            <person name="Zhao S."/>
            <person name="Lieberman T.D."/>
            <person name="Swanson P.K."/>
            <person name="Smith M."/>
            <person name="Roesemann S."/>
            <person name="Alexander J.E."/>
            <person name="Rich S.A."/>
            <person name="Livny J."/>
            <person name="Vlamakis H."/>
            <person name="Clish C."/>
            <person name="Bullock K."/>
            <person name="Deik A."/>
            <person name="Scott J."/>
            <person name="Pierce K.A."/>
            <person name="Xavier R.J."/>
            <person name="Alm E.J."/>
        </authorList>
    </citation>
    <scope>NUCLEOTIDE SEQUENCE</scope>
    <source>
        <strain evidence="2">BIOML-A179</strain>
    </source>
</reference>
<dbReference type="Pfam" id="PF01170">
    <property type="entry name" value="UPF0020"/>
    <property type="match status" value="1"/>
</dbReference>
<sequence length="313" mass="36107">MIKQLPIKGYLYVINYAEGEESLCRLEMKILLNQSFEDKWILSDIEIDPSRSVFIKERLTIYYQADSFESLHEMVLKQPMSFETFKLLFMRFKDQSLEYKERLKRLYAIGSLIGGEADMYEPKQLLGLTELNGKWYFGTLEPNCNEWVKHENKPHSYSFSLSVRVSRSVANLAVGHQFDKKIIDPCCGAGTVVLEVLTVGGNIIGNELNPKVAWKAEENLKHYGYENVIQIGDIQEIKTHYDTAIIDLPYGHFNPISPEIQQMIIENARRIADELIIVTQVKMDEQLKAAGFEVIEQCEAVKGKFVRYITMCR</sequence>
<dbReference type="GO" id="GO:0016423">
    <property type="term" value="F:tRNA (guanine) methyltransferase activity"/>
    <property type="evidence" value="ECO:0007669"/>
    <property type="project" value="TreeGrafter"/>
</dbReference>
<dbReference type="InterPro" id="IPR029063">
    <property type="entry name" value="SAM-dependent_MTases_sf"/>
</dbReference>
<accession>A0A6I3NFH3</accession>
<organism evidence="2">
    <name type="scientific">Turicibacter sanguinis</name>
    <dbReference type="NCBI Taxonomy" id="154288"/>
    <lineage>
        <taxon>Bacteria</taxon>
        <taxon>Bacillati</taxon>
        <taxon>Bacillota</taxon>
        <taxon>Erysipelotrichia</taxon>
        <taxon>Erysipelotrichales</taxon>
        <taxon>Turicibacteraceae</taxon>
        <taxon>Turicibacter</taxon>
    </lineage>
</organism>
<feature type="domain" description="Ribosomal RNA large subunit methyltransferase K/L-like methyltransferase" evidence="1">
    <location>
        <begin position="161"/>
        <end position="252"/>
    </location>
</feature>
<protein>
    <recommendedName>
        <fullName evidence="1">Ribosomal RNA large subunit methyltransferase K/L-like methyltransferase domain-containing protein</fullName>
    </recommendedName>
</protein>
<dbReference type="RefSeq" id="WP_129821632.1">
    <property type="nucleotide sequence ID" value="NZ_RCYV01000016.1"/>
</dbReference>
<proteinExistence type="predicted"/>
<comment type="caution">
    <text evidence="2">The sequence shown here is derived from an EMBL/GenBank/DDBJ whole genome shotgun (WGS) entry which is preliminary data.</text>
</comment>
<dbReference type="AlphaFoldDB" id="A0A6I3NFH3"/>
<dbReference type="CDD" id="cd02440">
    <property type="entry name" value="AdoMet_MTases"/>
    <property type="match status" value="1"/>
</dbReference>
<dbReference type="PANTHER" id="PTHR14911">
    <property type="entry name" value="THUMP DOMAIN-CONTAINING"/>
    <property type="match status" value="1"/>
</dbReference>
<gene>
    <name evidence="2" type="ORF">GMA64_07850</name>
</gene>
<dbReference type="GO" id="GO:0030488">
    <property type="term" value="P:tRNA methylation"/>
    <property type="evidence" value="ECO:0007669"/>
    <property type="project" value="TreeGrafter"/>
</dbReference>
<dbReference type="InterPro" id="IPR000241">
    <property type="entry name" value="RlmKL-like_Mtase"/>
</dbReference>
<dbReference type="Gene3D" id="3.40.50.150">
    <property type="entry name" value="Vaccinia Virus protein VP39"/>
    <property type="match status" value="1"/>
</dbReference>
<dbReference type="SUPFAM" id="SSF53335">
    <property type="entry name" value="S-adenosyl-L-methionine-dependent methyltransferases"/>
    <property type="match status" value="1"/>
</dbReference>
<evidence type="ECO:0000313" key="2">
    <source>
        <dbReference type="EMBL" id="MTL94437.1"/>
    </source>
</evidence>